<dbReference type="AlphaFoldDB" id="A0A1X7UPQ6"/>
<evidence type="ECO:0000256" key="1">
    <source>
        <dbReference type="SAM" id="Coils"/>
    </source>
</evidence>
<organism evidence="2">
    <name type="scientific">Amphimedon queenslandica</name>
    <name type="common">Sponge</name>
    <dbReference type="NCBI Taxonomy" id="400682"/>
    <lineage>
        <taxon>Eukaryota</taxon>
        <taxon>Metazoa</taxon>
        <taxon>Porifera</taxon>
        <taxon>Demospongiae</taxon>
        <taxon>Heteroscleromorpha</taxon>
        <taxon>Haplosclerida</taxon>
        <taxon>Niphatidae</taxon>
        <taxon>Amphimedon</taxon>
    </lineage>
</organism>
<protein>
    <submittedName>
        <fullName evidence="2">Uncharacterized protein</fullName>
    </submittedName>
</protein>
<reference evidence="2" key="1">
    <citation type="submission" date="2017-05" db="UniProtKB">
        <authorList>
            <consortium name="EnsemblMetazoa"/>
        </authorList>
    </citation>
    <scope>IDENTIFICATION</scope>
</reference>
<feature type="coiled-coil region" evidence="1">
    <location>
        <begin position="90"/>
        <end position="117"/>
    </location>
</feature>
<name>A0A1X7UPQ6_AMPQE</name>
<evidence type="ECO:0000313" key="2">
    <source>
        <dbReference type="EnsemblMetazoa" id="Aqu2.1.29504_001"/>
    </source>
</evidence>
<dbReference type="EnsemblMetazoa" id="Aqu2.1.29504_001">
    <property type="protein sequence ID" value="Aqu2.1.29504_001"/>
    <property type="gene ID" value="Aqu2.1.29504"/>
</dbReference>
<accession>A0A1X7UPQ6</accession>
<proteinExistence type="predicted"/>
<keyword evidence="1" id="KW-0175">Coiled coil</keyword>
<sequence length="187" mass="22362">MEELVLLFLSLITRKGKTAYLDSSTSTVRHMECQYLIFRTEKRKRCKSCDDYRLNLHSLASREKQKATNAITCNHTNYRYLPSPEKTKRLHDKQQENRSLKKRINNLEEKIAKITDKEGVDMDDETSHDIYQMVQDEQSVIEKLPDDSFQSIFWRQQREAAEKHPKAMRWHPLMIQWCLYLRHISSN</sequence>
<dbReference type="InParanoid" id="A0A1X7UPQ6"/>